<evidence type="ECO:0000313" key="2">
    <source>
        <dbReference type="EMBL" id="EEF42170.1"/>
    </source>
</evidence>
<protein>
    <submittedName>
        <fullName evidence="2">Uncharacterized protein</fullName>
    </submittedName>
</protein>
<dbReference type="Proteomes" id="UP000008311">
    <property type="component" value="Unassembled WGS sequence"/>
</dbReference>
<organism evidence="2 3">
    <name type="scientific">Ricinus communis</name>
    <name type="common">Castor bean</name>
    <dbReference type="NCBI Taxonomy" id="3988"/>
    <lineage>
        <taxon>Eukaryota</taxon>
        <taxon>Viridiplantae</taxon>
        <taxon>Streptophyta</taxon>
        <taxon>Embryophyta</taxon>
        <taxon>Tracheophyta</taxon>
        <taxon>Spermatophyta</taxon>
        <taxon>Magnoliopsida</taxon>
        <taxon>eudicotyledons</taxon>
        <taxon>Gunneridae</taxon>
        <taxon>Pentapetalae</taxon>
        <taxon>rosids</taxon>
        <taxon>fabids</taxon>
        <taxon>Malpighiales</taxon>
        <taxon>Euphorbiaceae</taxon>
        <taxon>Acalyphoideae</taxon>
        <taxon>Acalypheae</taxon>
        <taxon>Ricinus</taxon>
    </lineage>
</organism>
<evidence type="ECO:0000313" key="3">
    <source>
        <dbReference type="Proteomes" id="UP000008311"/>
    </source>
</evidence>
<feature type="region of interest" description="Disordered" evidence="1">
    <location>
        <begin position="76"/>
        <end position="98"/>
    </location>
</feature>
<reference evidence="3" key="1">
    <citation type="journal article" date="2010" name="Nat. Biotechnol.">
        <title>Draft genome sequence of the oilseed species Ricinus communis.</title>
        <authorList>
            <person name="Chan A.P."/>
            <person name="Crabtree J."/>
            <person name="Zhao Q."/>
            <person name="Lorenzi H."/>
            <person name="Orvis J."/>
            <person name="Puiu D."/>
            <person name="Melake-Berhan A."/>
            <person name="Jones K.M."/>
            <person name="Redman J."/>
            <person name="Chen G."/>
            <person name="Cahoon E.B."/>
            <person name="Gedil M."/>
            <person name="Stanke M."/>
            <person name="Haas B.J."/>
            <person name="Wortman J.R."/>
            <person name="Fraser-Liggett C.M."/>
            <person name="Ravel J."/>
            <person name="Rabinowicz P.D."/>
        </authorList>
    </citation>
    <scope>NUCLEOTIDE SEQUENCE [LARGE SCALE GENOMIC DNA]</scope>
    <source>
        <strain evidence="3">cv. Hale</strain>
    </source>
</reference>
<accession>B9S296</accession>
<sequence length="98" mass="11131">MQNQKLKNENLHSSLALLFLGIRLKNEKQMPPTPKWGSSTVVTTFGAFSSFLLSLIPRTRIHESEFCCFAVNMQDTEQKKGGKKKKDGKRAYLKNGRT</sequence>
<dbReference type="EMBL" id="EQ973849">
    <property type="protein sequence ID" value="EEF42170.1"/>
    <property type="molecule type" value="Genomic_DNA"/>
</dbReference>
<gene>
    <name evidence="2" type="ORF">RCOM_0697480</name>
</gene>
<name>B9S296_RICCO</name>
<proteinExistence type="predicted"/>
<keyword evidence="3" id="KW-1185">Reference proteome</keyword>
<dbReference type="InParanoid" id="B9S296"/>
<feature type="compositionally biased region" description="Basic residues" evidence="1">
    <location>
        <begin position="81"/>
        <end position="98"/>
    </location>
</feature>
<dbReference type="AlphaFoldDB" id="B9S296"/>
<evidence type="ECO:0000256" key="1">
    <source>
        <dbReference type="SAM" id="MobiDB-lite"/>
    </source>
</evidence>